<keyword evidence="2" id="KW-1185">Reference proteome</keyword>
<dbReference type="AlphaFoldDB" id="A0A0C9WVU9"/>
<reference evidence="1 2" key="1">
    <citation type="submission" date="2014-04" db="EMBL/GenBank/DDBJ databases">
        <authorList>
            <consortium name="DOE Joint Genome Institute"/>
            <person name="Kuo A."/>
            <person name="Kohler A."/>
            <person name="Nagy L.G."/>
            <person name="Floudas D."/>
            <person name="Copeland A."/>
            <person name="Barry K.W."/>
            <person name="Cichocki N."/>
            <person name="Veneault-Fourrey C."/>
            <person name="LaButti K."/>
            <person name="Lindquist E.A."/>
            <person name="Lipzen A."/>
            <person name="Lundell T."/>
            <person name="Morin E."/>
            <person name="Murat C."/>
            <person name="Sun H."/>
            <person name="Tunlid A."/>
            <person name="Henrissat B."/>
            <person name="Grigoriev I.V."/>
            <person name="Hibbett D.S."/>
            <person name="Martin F."/>
            <person name="Nordberg H.P."/>
            <person name="Cantor M.N."/>
            <person name="Hua S.X."/>
        </authorList>
    </citation>
    <scope>NUCLEOTIDE SEQUENCE [LARGE SCALE GENOMIC DNA]</scope>
    <source>
        <strain evidence="1 2">LaAM-08-1</strain>
    </source>
</reference>
<accession>A0A0C9WVU9</accession>
<gene>
    <name evidence="1" type="ORF">K443DRAFT_676531</name>
</gene>
<dbReference type="EMBL" id="KN838577">
    <property type="protein sequence ID" value="KIK03700.1"/>
    <property type="molecule type" value="Genomic_DNA"/>
</dbReference>
<evidence type="ECO:0000313" key="1">
    <source>
        <dbReference type="EMBL" id="KIK03700.1"/>
    </source>
</evidence>
<protein>
    <submittedName>
        <fullName evidence="1">Unplaced genomic scaffold K443scaffold_42, whole genome shotgun sequence</fullName>
    </submittedName>
</protein>
<name>A0A0C9WVU9_9AGAR</name>
<dbReference type="HOGENOM" id="CLU_3069048_0_0_1"/>
<dbReference type="Proteomes" id="UP000054477">
    <property type="component" value="Unassembled WGS sequence"/>
</dbReference>
<proteinExistence type="predicted"/>
<evidence type="ECO:0000313" key="2">
    <source>
        <dbReference type="Proteomes" id="UP000054477"/>
    </source>
</evidence>
<organism evidence="1 2">
    <name type="scientific">Laccaria amethystina LaAM-08-1</name>
    <dbReference type="NCBI Taxonomy" id="1095629"/>
    <lineage>
        <taxon>Eukaryota</taxon>
        <taxon>Fungi</taxon>
        <taxon>Dikarya</taxon>
        <taxon>Basidiomycota</taxon>
        <taxon>Agaricomycotina</taxon>
        <taxon>Agaricomycetes</taxon>
        <taxon>Agaricomycetidae</taxon>
        <taxon>Agaricales</taxon>
        <taxon>Agaricineae</taxon>
        <taxon>Hydnangiaceae</taxon>
        <taxon>Laccaria</taxon>
    </lineage>
</organism>
<reference evidence="2" key="2">
    <citation type="submission" date="2015-01" db="EMBL/GenBank/DDBJ databases">
        <title>Evolutionary Origins and Diversification of the Mycorrhizal Mutualists.</title>
        <authorList>
            <consortium name="DOE Joint Genome Institute"/>
            <consortium name="Mycorrhizal Genomics Consortium"/>
            <person name="Kohler A."/>
            <person name="Kuo A."/>
            <person name="Nagy L.G."/>
            <person name="Floudas D."/>
            <person name="Copeland A."/>
            <person name="Barry K.W."/>
            <person name="Cichocki N."/>
            <person name="Veneault-Fourrey C."/>
            <person name="LaButti K."/>
            <person name="Lindquist E.A."/>
            <person name="Lipzen A."/>
            <person name="Lundell T."/>
            <person name="Morin E."/>
            <person name="Murat C."/>
            <person name="Riley R."/>
            <person name="Ohm R."/>
            <person name="Sun H."/>
            <person name="Tunlid A."/>
            <person name="Henrissat B."/>
            <person name="Grigoriev I.V."/>
            <person name="Hibbett D.S."/>
            <person name="Martin F."/>
        </authorList>
    </citation>
    <scope>NUCLEOTIDE SEQUENCE [LARGE SCALE GENOMIC DNA]</scope>
    <source>
        <strain evidence="2">LaAM-08-1</strain>
    </source>
</reference>
<sequence length="53" mass="6152">MALYSVLQFNKYTPDVLFNPSPRKGMYQDIRRYIASVNAILCKIHISLFTSQV</sequence>